<evidence type="ECO:0000259" key="11">
    <source>
        <dbReference type="PROSITE" id="PS50111"/>
    </source>
</evidence>
<proteinExistence type="inferred from homology"/>
<name>A0A934I2Y5_9CLOT</name>
<dbReference type="GO" id="GO:0005886">
    <property type="term" value="C:plasma membrane"/>
    <property type="evidence" value="ECO:0007669"/>
    <property type="project" value="UniProtKB-SubCell"/>
</dbReference>
<dbReference type="CDD" id="cd06225">
    <property type="entry name" value="HAMP"/>
    <property type="match status" value="1"/>
</dbReference>
<evidence type="ECO:0000256" key="5">
    <source>
        <dbReference type="ARBA" id="ARBA00022989"/>
    </source>
</evidence>
<comment type="subcellular location">
    <subcellularLocation>
        <location evidence="1">Cell membrane</location>
        <topology evidence="1">Multi-pass membrane protein</topology>
    </subcellularLocation>
</comment>
<keyword evidence="2" id="KW-1003">Cell membrane</keyword>
<dbReference type="Gene3D" id="1.10.287.950">
    <property type="entry name" value="Methyl-accepting chemotaxis protein"/>
    <property type="match status" value="1"/>
</dbReference>
<dbReference type="EMBL" id="JAEEGB010000038">
    <property type="protein sequence ID" value="MBI6875132.1"/>
    <property type="molecule type" value="Genomic_DNA"/>
</dbReference>
<evidence type="ECO:0000256" key="3">
    <source>
        <dbReference type="ARBA" id="ARBA00022500"/>
    </source>
</evidence>
<dbReference type="PANTHER" id="PTHR32089:SF112">
    <property type="entry name" value="LYSOZYME-LIKE PROTEIN-RELATED"/>
    <property type="match status" value="1"/>
</dbReference>
<evidence type="ECO:0000256" key="9">
    <source>
        <dbReference type="PROSITE-ProRule" id="PRU00284"/>
    </source>
</evidence>
<feature type="transmembrane region" description="Helical" evidence="10">
    <location>
        <begin position="9"/>
        <end position="29"/>
    </location>
</feature>
<dbReference type="GO" id="GO:0006935">
    <property type="term" value="P:chemotaxis"/>
    <property type="evidence" value="ECO:0007669"/>
    <property type="project" value="UniProtKB-KW"/>
</dbReference>
<dbReference type="CDD" id="cd11386">
    <property type="entry name" value="MCP_signal"/>
    <property type="match status" value="1"/>
</dbReference>
<evidence type="ECO:0000256" key="1">
    <source>
        <dbReference type="ARBA" id="ARBA00004651"/>
    </source>
</evidence>
<dbReference type="Proteomes" id="UP000622687">
    <property type="component" value="Unassembled WGS sequence"/>
</dbReference>
<protein>
    <submittedName>
        <fullName evidence="13">Methyl-accepting chemotaxis protein</fullName>
    </submittedName>
</protein>
<dbReference type="PANTHER" id="PTHR32089">
    <property type="entry name" value="METHYL-ACCEPTING CHEMOTAXIS PROTEIN MCPB"/>
    <property type="match status" value="1"/>
</dbReference>
<dbReference type="InterPro" id="IPR033479">
    <property type="entry name" value="dCache_1"/>
</dbReference>
<dbReference type="SUPFAM" id="SSF58104">
    <property type="entry name" value="Methyl-accepting chemotaxis protein (MCP) signaling domain"/>
    <property type="match status" value="1"/>
</dbReference>
<keyword evidence="14" id="KW-1185">Reference proteome</keyword>
<feature type="transmembrane region" description="Helical" evidence="10">
    <location>
        <begin position="276"/>
        <end position="298"/>
    </location>
</feature>
<dbReference type="PROSITE" id="PS50885">
    <property type="entry name" value="HAMP"/>
    <property type="match status" value="1"/>
</dbReference>
<feature type="domain" description="Methyl-accepting transducer" evidence="11">
    <location>
        <begin position="371"/>
        <end position="621"/>
    </location>
</feature>
<evidence type="ECO:0000256" key="10">
    <source>
        <dbReference type="SAM" id="Phobius"/>
    </source>
</evidence>
<dbReference type="Gene3D" id="6.10.340.10">
    <property type="match status" value="1"/>
</dbReference>
<organism evidence="13 14">
    <name type="scientific">Clostridium aciditolerans</name>
    <dbReference type="NCBI Taxonomy" id="339861"/>
    <lineage>
        <taxon>Bacteria</taxon>
        <taxon>Bacillati</taxon>
        <taxon>Bacillota</taxon>
        <taxon>Clostridia</taxon>
        <taxon>Eubacteriales</taxon>
        <taxon>Clostridiaceae</taxon>
        <taxon>Clostridium</taxon>
    </lineage>
</organism>
<dbReference type="CDD" id="cd12912">
    <property type="entry name" value="PDC2_MCP_like"/>
    <property type="match status" value="1"/>
</dbReference>
<accession>A0A934I2Y5</accession>
<evidence type="ECO:0000313" key="13">
    <source>
        <dbReference type="EMBL" id="MBI6875132.1"/>
    </source>
</evidence>
<dbReference type="SMART" id="SM00304">
    <property type="entry name" value="HAMP"/>
    <property type="match status" value="1"/>
</dbReference>
<reference evidence="13" key="1">
    <citation type="submission" date="2020-12" db="EMBL/GenBank/DDBJ databases">
        <title>Clostridium thailandense sp. nov., a novel acetogenic bacterium isolated from peat land soil in Thailand.</title>
        <authorList>
            <person name="Chaikitkaew S."/>
            <person name="Birkeland N.K."/>
        </authorList>
    </citation>
    <scope>NUCLEOTIDE SEQUENCE</scope>
    <source>
        <strain evidence="13">DSM 17425</strain>
    </source>
</reference>
<evidence type="ECO:0000256" key="2">
    <source>
        <dbReference type="ARBA" id="ARBA00022475"/>
    </source>
</evidence>
<dbReference type="InterPro" id="IPR029151">
    <property type="entry name" value="Sensor-like_sf"/>
</dbReference>
<keyword evidence="3" id="KW-0145">Chemotaxis</keyword>
<comment type="similarity">
    <text evidence="8">Belongs to the methyl-accepting chemotaxis (MCP) protein family.</text>
</comment>
<dbReference type="Gene3D" id="3.30.450.20">
    <property type="entry name" value="PAS domain"/>
    <property type="match status" value="2"/>
</dbReference>
<feature type="domain" description="HAMP" evidence="12">
    <location>
        <begin position="300"/>
        <end position="352"/>
    </location>
</feature>
<keyword evidence="5 10" id="KW-1133">Transmembrane helix</keyword>
<sequence>MKLSIQKKILIFITVLIVTAVFILDLVNYRKTNLIMDKSLQDQSYKVIQTVDFTLNKFMTNMEGTINLIDNCGILNYNPTPEEGQNMIKYFTSITKSNSDISAAYFGTKDKKTFINSTTKLPDDYDPTSRGWYKKAAEAKSLVWTDPYLDAFTGKMAITVAKPVIVNNEVVGVYALDILLDTISNFLSSVKLGDTGYFTILDSNNMVIAHPAKDFIGKEIPIKEIKDEVSKNKKGTLIYTYNNIKNYAIYNTLSKTNWKIMGVIEYKESKANSNAMLINTIIYGAAILLVLIVVGGFITGRITKDIKILLKDIERMGQGDLSIRTNIKSNDEIGVLAKEFNKMIEDLSSLIYSAQNITKKVKEKSQSLENTNKKTVRSAEEISKTIEQIAHVTTEQAENSSIGAEKAAKLSEAVEIVTASVEKVVDLCNNTQSVNGYGTTVVKNLINITQESNESSANVKKAIDEIDSSSKEINTIIETINSIASQTNLLALNASIEAARAGEAGRGFAVVAEEIRKLAEQSTDSTSSIRELIVKVQNQTQNAVEEMNKSKMIVDKQTESVRITEKSFNEINNSINGLLNSIYQIEEMNKAVGNRKNEILDVIEGIAAGAEQTSASTEEISASTEEQLAVMIEVSNITKELMEISDKLDGEISKFKI</sequence>
<dbReference type="InterPro" id="IPR003660">
    <property type="entry name" value="HAMP_dom"/>
</dbReference>
<evidence type="ECO:0000256" key="7">
    <source>
        <dbReference type="ARBA" id="ARBA00023224"/>
    </source>
</evidence>
<evidence type="ECO:0000259" key="12">
    <source>
        <dbReference type="PROSITE" id="PS50885"/>
    </source>
</evidence>
<dbReference type="Pfam" id="PF02743">
    <property type="entry name" value="dCache_1"/>
    <property type="match status" value="1"/>
</dbReference>
<keyword evidence="6 10" id="KW-0472">Membrane</keyword>
<dbReference type="PROSITE" id="PS50111">
    <property type="entry name" value="CHEMOTAXIS_TRANSDUC_2"/>
    <property type="match status" value="1"/>
</dbReference>
<dbReference type="GO" id="GO:0007165">
    <property type="term" value="P:signal transduction"/>
    <property type="evidence" value="ECO:0007669"/>
    <property type="project" value="UniProtKB-KW"/>
</dbReference>
<dbReference type="InterPro" id="IPR004089">
    <property type="entry name" value="MCPsignal_dom"/>
</dbReference>
<dbReference type="Pfam" id="PF00015">
    <property type="entry name" value="MCPsignal"/>
    <property type="match status" value="1"/>
</dbReference>
<dbReference type="SUPFAM" id="SSF103190">
    <property type="entry name" value="Sensory domain-like"/>
    <property type="match status" value="1"/>
</dbReference>
<dbReference type="Pfam" id="PF00672">
    <property type="entry name" value="HAMP"/>
    <property type="match status" value="1"/>
</dbReference>
<dbReference type="AlphaFoldDB" id="A0A934I2Y5"/>
<evidence type="ECO:0000256" key="4">
    <source>
        <dbReference type="ARBA" id="ARBA00022692"/>
    </source>
</evidence>
<evidence type="ECO:0000256" key="8">
    <source>
        <dbReference type="ARBA" id="ARBA00029447"/>
    </source>
</evidence>
<dbReference type="SMART" id="SM00283">
    <property type="entry name" value="MA"/>
    <property type="match status" value="1"/>
</dbReference>
<keyword evidence="7 9" id="KW-0807">Transducer</keyword>
<evidence type="ECO:0000256" key="6">
    <source>
        <dbReference type="ARBA" id="ARBA00023136"/>
    </source>
</evidence>
<dbReference type="RefSeq" id="WP_211144488.1">
    <property type="nucleotide sequence ID" value="NZ_JAEEGB010000038.1"/>
</dbReference>
<dbReference type="CDD" id="cd12913">
    <property type="entry name" value="PDC1_MCP_like"/>
    <property type="match status" value="1"/>
</dbReference>
<evidence type="ECO:0000313" key="14">
    <source>
        <dbReference type="Proteomes" id="UP000622687"/>
    </source>
</evidence>
<keyword evidence="4 10" id="KW-0812">Transmembrane</keyword>
<comment type="caution">
    <text evidence="13">The sequence shown here is derived from an EMBL/GenBank/DDBJ whole genome shotgun (WGS) entry which is preliminary data.</text>
</comment>
<gene>
    <name evidence="13" type="ORF">I6U51_20875</name>
</gene>